<accession>A0A915YCQ1</accession>
<evidence type="ECO:0008006" key="3">
    <source>
        <dbReference type="Google" id="ProtNLM"/>
    </source>
</evidence>
<dbReference type="Proteomes" id="UP001060919">
    <property type="component" value="Chromosome"/>
</dbReference>
<keyword evidence="2" id="KW-1185">Reference proteome</keyword>
<proteinExistence type="predicted"/>
<gene>
    <name evidence="1" type="ORF">AsAng_0013630</name>
</gene>
<organism evidence="1 2">
    <name type="scientific">Aureispira anguillae</name>
    <dbReference type="NCBI Taxonomy" id="2864201"/>
    <lineage>
        <taxon>Bacteria</taxon>
        <taxon>Pseudomonadati</taxon>
        <taxon>Bacteroidota</taxon>
        <taxon>Saprospiria</taxon>
        <taxon>Saprospirales</taxon>
        <taxon>Saprospiraceae</taxon>
        <taxon>Aureispira</taxon>
    </lineage>
</organism>
<dbReference type="RefSeq" id="WP_264791940.1">
    <property type="nucleotide sequence ID" value="NZ_AP026867.1"/>
</dbReference>
<protein>
    <recommendedName>
        <fullName evidence="3">Lipoprotein</fullName>
    </recommendedName>
</protein>
<dbReference type="KEGG" id="aup:AsAng_0013630"/>
<sequence length="173" mass="19167">MNFKLAYLLLLVASLTMSCEDTGKEANTNETKDAKTLSVEDQLIVDNVMKEEVVTTEPQAIFDQSQLSNAILGLCVKFKTLDGADRKAVFDKFETILPSCPAELKDNNEIEVDADAAVQVMSYNDLREFLGEPNEIREDGTLVYNLLADESYKVIFMQNAAGAISCRFYEGAS</sequence>
<dbReference type="AlphaFoldDB" id="A0A915YCQ1"/>
<evidence type="ECO:0000313" key="1">
    <source>
        <dbReference type="EMBL" id="BDS10654.1"/>
    </source>
</evidence>
<dbReference type="EMBL" id="AP026867">
    <property type="protein sequence ID" value="BDS10654.1"/>
    <property type="molecule type" value="Genomic_DNA"/>
</dbReference>
<name>A0A915YCQ1_9BACT</name>
<reference evidence="1" key="1">
    <citation type="submission" date="2022-09" db="EMBL/GenBank/DDBJ databases">
        <title>Aureispira anguillicida sp. nov., isolated from Leptocephalus of Japanese eel Anguilla japonica.</title>
        <authorList>
            <person name="Yuasa K."/>
            <person name="Mekata T."/>
            <person name="Ikunari K."/>
        </authorList>
    </citation>
    <scope>NUCLEOTIDE SEQUENCE</scope>
    <source>
        <strain evidence="1">EL160426</strain>
    </source>
</reference>
<evidence type="ECO:0000313" key="2">
    <source>
        <dbReference type="Proteomes" id="UP001060919"/>
    </source>
</evidence>
<dbReference type="PROSITE" id="PS51257">
    <property type="entry name" value="PROKAR_LIPOPROTEIN"/>
    <property type="match status" value="1"/>
</dbReference>